<dbReference type="EMBL" id="JAACXV010000402">
    <property type="protein sequence ID" value="KAF7278369.1"/>
    <property type="molecule type" value="Genomic_DNA"/>
</dbReference>
<keyword evidence="2" id="KW-1185">Reference proteome</keyword>
<evidence type="ECO:0000313" key="2">
    <source>
        <dbReference type="Proteomes" id="UP000625711"/>
    </source>
</evidence>
<gene>
    <name evidence="1" type="ORF">GWI33_008501</name>
</gene>
<sequence>MQENLDSPNIPGQQLKRFGEKITRLAATEQFKVLGISPSYKVQKIYLRECRNGVNTELVATEEGLLVRLIGFTIVTTDYLLENVMEENGKNPLINNSNR</sequence>
<name>A0A834MHB4_RHYFE</name>
<protein>
    <submittedName>
        <fullName evidence="1">Uncharacterized protein</fullName>
    </submittedName>
</protein>
<organism evidence="1 2">
    <name type="scientific">Rhynchophorus ferrugineus</name>
    <name type="common">Red palm weevil</name>
    <name type="synonym">Curculio ferrugineus</name>
    <dbReference type="NCBI Taxonomy" id="354439"/>
    <lineage>
        <taxon>Eukaryota</taxon>
        <taxon>Metazoa</taxon>
        <taxon>Ecdysozoa</taxon>
        <taxon>Arthropoda</taxon>
        <taxon>Hexapoda</taxon>
        <taxon>Insecta</taxon>
        <taxon>Pterygota</taxon>
        <taxon>Neoptera</taxon>
        <taxon>Endopterygota</taxon>
        <taxon>Coleoptera</taxon>
        <taxon>Polyphaga</taxon>
        <taxon>Cucujiformia</taxon>
        <taxon>Curculionidae</taxon>
        <taxon>Dryophthorinae</taxon>
        <taxon>Rhynchophorus</taxon>
    </lineage>
</organism>
<accession>A0A834MHB4</accession>
<reference evidence="1" key="1">
    <citation type="submission" date="2020-08" db="EMBL/GenBank/DDBJ databases">
        <title>Genome sequencing and assembly of the red palm weevil Rhynchophorus ferrugineus.</title>
        <authorList>
            <person name="Dias G.B."/>
            <person name="Bergman C.M."/>
            <person name="Manee M."/>
        </authorList>
    </citation>
    <scope>NUCLEOTIDE SEQUENCE</scope>
    <source>
        <strain evidence="1">AA-2017</strain>
        <tissue evidence="1">Whole larva</tissue>
    </source>
</reference>
<comment type="caution">
    <text evidence="1">The sequence shown here is derived from an EMBL/GenBank/DDBJ whole genome shotgun (WGS) entry which is preliminary data.</text>
</comment>
<dbReference type="Proteomes" id="UP000625711">
    <property type="component" value="Unassembled WGS sequence"/>
</dbReference>
<proteinExistence type="predicted"/>
<dbReference type="AlphaFoldDB" id="A0A834MHB4"/>
<evidence type="ECO:0000313" key="1">
    <source>
        <dbReference type="EMBL" id="KAF7278369.1"/>
    </source>
</evidence>